<dbReference type="InterPro" id="IPR011701">
    <property type="entry name" value="MFS"/>
</dbReference>
<protein>
    <submittedName>
        <fullName evidence="3">Major Facilitator Superfamily protein</fullName>
    </submittedName>
</protein>
<gene>
    <name evidence="3" type="ORF">GA0070606_0119</name>
</gene>
<dbReference type="InterPro" id="IPR036259">
    <property type="entry name" value="MFS_trans_sf"/>
</dbReference>
<keyword evidence="2" id="KW-1133">Transmembrane helix</keyword>
<feature type="transmembrane region" description="Helical" evidence="2">
    <location>
        <begin position="415"/>
        <end position="436"/>
    </location>
</feature>
<feature type="region of interest" description="Disordered" evidence="1">
    <location>
        <begin position="239"/>
        <end position="274"/>
    </location>
</feature>
<feature type="transmembrane region" description="Helical" evidence="2">
    <location>
        <begin position="442"/>
        <end position="465"/>
    </location>
</feature>
<feature type="transmembrane region" description="Helical" evidence="2">
    <location>
        <begin position="46"/>
        <end position="67"/>
    </location>
</feature>
<feature type="transmembrane region" description="Helical" evidence="2">
    <location>
        <begin position="384"/>
        <end position="403"/>
    </location>
</feature>
<dbReference type="PANTHER" id="PTHR23530:SF1">
    <property type="entry name" value="PERMEASE, MAJOR FACILITATOR SUPERFAMILY-RELATED"/>
    <property type="match status" value="1"/>
</dbReference>
<feature type="transmembrane region" description="Helical" evidence="2">
    <location>
        <begin position="296"/>
        <end position="314"/>
    </location>
</feature>
<keyword evidence="2" id="KW-0812">Transmembrane</keyword>
<dbReference type="Pfam" id="PF07690">
    <property type="entry name" value="MFS_1"/>
    <property type="match status" value="1"/>
</dbReference>
<feature type="compositionally biased region" description="Low complexity" evidence="1">
    <location>
        <begin position="239"/>
        <end position="252"/>
    </location>
</feature>
<evidence type="ECO:0000313" key="3">
    <source>
        <dbReference type="EMBL" id="SCL44058.1"/>
    </source>
</evidence>
<feature type="transmembrane region" description="Helical" evidence="2">
    <location>
        <begin position="79"/>
        <end position="98"/>
    </location>
</feature>
<dbReference type="Proteomes" id="UP000199001">
    <property type="component" value="Unassembled WGS sequence"/>
</dbReference>
<feature type="transmembrane region" description="Helical" evidence="2">
    <location>
        <begin position="360"/>
        <end position="378"/>
    </location>
</feature>
<evidence type="ECO:0000313" key="4">
    <source>
        <dbReference type="Proteomes" id="UP000199001"/>
    </source>
</evidence>
<dbReference type="SUPFAM" id="SSF103473">
    <property type="entry name" value="MFS general substrate transporter"/>
    <property type="match status" value="1"/>
</dbReference>
<dbReference type="InterPro" id="IPR053160">
    <property type="entry name" value="MFS_DHA3_Transporter"/>
</dbReference>
<proteinExistence type="predicted"/>
<feature type="compositionally biased region" description="Gly residues" evidence="1">
    <location>
        <begin position="253"/>
        <end position="265"/>
    </location>
</feature>
<organism evidence="3 4">
    <name type="scientific">Micromonospora citrea</name>
    <dbReference type="NCBI Taxonomy" id="47855"/>
    <lineage>
        <taxon>Bacteria</taxon>
        <taxon>Bacillati</taxon>
        <taxon>Actinomycetota</taxon>
        <taxon>Actinomycetes</taxon>
        <taxon>Micromonosporales</taxon>
        <taxon>Micromonosporaceae</taxon>
        <taxon>Micromonospora</taxon>
    </lineage>
</organism>
<feature type="transmembrane region" description="Helical" evidence="2">
    <location>
        <begin position="104"/>
        <end position="127"/>
    </location>
</feature>
<reference evidence="4" key="1">
    <citation type="submission" date="2016-06" db="EMBL/GenBank/DDBJ databases">
        <authorList>
            <person name="Varghese N."/>
            <person name="Submissions Spin"/>
        </authorList>
    </citation>
    <scope>NUCLEOTIDE SEQUENCE [LARGE SCALE GENOMIC DNA]</scope>
    <source>
        <strain evidence="4">DSM 43903</strain>
    </source>
</reference>
<evidence type="ECO:0000256" key="1">
    <source>
        <dbReference type="SAM" id="MobiDB-lite"/>
    </source>
</evidence>
<dbReference type="Gene3D" id="1.20.1250.20">
    <property type="entry name" value="MFS general substrate transporter like domains"/>
    <property type="match status" value="1"/>
</dbReference>
<sequence>MTVHTPRVPDPRVRRLAATLYGYAFLGELVLLYPLYALLFSDTGLSVWQISSLFVIWSASSILLEVPSGAFADAVSRRLLLGLAPLVTAAGFALWVLVPSYPAFAVGFVLWGTGGALASGALEALVFTELDRLDATGRYARTMGRARTAETLGVLASIVLAGPVFAAGGYPAVGAASVLACLLAAAVATRFPEHHSRPAAASAAPAARTACGSADPDPGAADPAAAAVASAAAVQPGVASAPSGPGAAAEAGPGAGQAGPVGDGSGATTAERDDGDDLGWWASLRAGLAEAHRDRAVRAAVLLVAAVAAVWGALDEYTPLLARDTGVGEATVPLLLLLTWVGVSVGGLLAPAGERLTSRGYGGLLAVSAAALAAGALLARPVGFVLVAAAFCGFQLATVLADARLQARITGGSRATVTSLAGMATDVTIIAVYGGYGLLATGAGNAVAFAVAAVPYLIVALLLATRAHRPTRPQR</sequence>
<dbReference type="AlphaFoldDB" id="A0A1C6TQW9"/>
<keyword evidence="2" id="KW-0472">Membrane</keyword>
<dbReference type="PANTHER" id="PTHR23530">
    <property type="entry name" value="TRANSPORT PROTEIN-RELATED"/>
    <property type="match status" value="1"/>
</dbReference>
<feature type="transmembrane region" description="Helical" evidence="2">
    <location>
        <begin position="172"/>
        <end position="191"/>
    </location>
</feature>
<accession>A0A1C6TQW9</accession>
<keyword evidence="4" id="KW-1185">Reference proteome</keyword>
<evidence type="ECO:0000256" key="2">
    <source>
        <dbReference type="SAM" id="Phobius"/>
    </source>
</evidence>
<dbReference type="OrthoDB" id="350307at2"/>
<feature type="transmembrane region" description="Helical" evidence="2">
    <location>
        <begin position="148"/>
        <end position="166"/>
    </location>
</feature>
<feature type="transmembrane region" description="Helical" evidence="2">
    <location>
        <begin position="334"/>
        <end position="353"/>
    </location>
</feature>
<dbReference type="EMBL" id="FMHZ01000002">
    <property type="protein sequence ID" value="SCL44058.1"/>
    <property type="molecule type" value="Genomic_DNA"/>
</dbReference>
<name>A0A1C6TQW9_9ACTN</name>
<dbReference type="RefSeq" id="WP_091094548.1">
    <property type="nucleotide sequence ID" value="NZ_FMHZ01000002.1"/>
</dbReference>
<feature type="transmembrane region" description="Helical" evidence="2">
    <location>
        <begin position="20"/>
        <end position="40"/>
    </location>
</feature>
<dbReference type="GO" id="GO:0022857">
    <property type="term" value="F:transmembrane transporter activity"/>
    <property type="evidence" value="ECO:0007669"/>
    <property type="project" value="InterPro"/>
</dbReference>
<dbReference type="STRING" id="47855.GA0070606_0119"/>